<evidence type="ECO:0000256" key="1">
    <source>
        <dbReference type="SAM" id="MobiDB-lite"/>
    </source>
</evidence>
<name>A0ABV3FLQ4_9NOCA</name>
<keyword evidence="3" id="KW-1185">Reference proteome</keyword>
<dbReference type="Proteomes" id="UP001551695">
    <property type="component" value="Unassembled WGS sequence"/>
</dbReference>
<dbReference type="EMBL" id="JBFAKC010000001">
    <property type="protein sequence ID" value="MEV0706354.1"/>
    <property type="molecule type" value="Genomic_DNA"/>
</dbReference>
<comment type="caution">
    <text evidence="2">The sequence shown here is derived from an EMBL/GenBank/DDBJ whole genome shotgun (WGS) entry which is preliminary data.</text>
</comment>
<evidence type="ECO:0000313" key="2">
    <source>
        <dbReference type="EMBL" id="MEV0706354.1"/>
    </source>
</evidence>
<organism evidence="2 3">
    <name type="scientific">Nocardia aurea</name>
    <dbReference type="NCBI Taxonomy" id="2144174"/>
    <lineage>
        <taxon>Bacteria</taxon>
        <taxon>Bacillati</taxon>
        <taxon>Actinomycetota</taxon>
        <taxon>Actinomycetes</taxon>
        <taxon>Mycobacteriales</taxon>
        <taxon>Nocardiaceae</taxon>
        <taxon>Nocardia</taxon>
    </lineage>
</organism>
<sequence length="79" mass="8657">MLELKTRLSGHSTASNSLRRLIEPIHFIDMSQKLNETLSNEGTRDRARADRSGWSKVMCASRGDEVSAPSSGPGAEQKV</sequence>
<dbReference type="RefSeq" id="WP_357779544.1">
    <property type="nucleotide sequence ID" value="NZ_JBFAKC010000001.1"/>
</dbReference>
<evidence type="ECO:0000313" key="3">
    <source>
        <dbReference type="Proteomes" id="UP001551695"/>
    </source>
</evidence>
<feature type="compositionally biased region" description="Basic and acidic residues" evidence="1">
    <location>
        <begin position="42"/>
        <end position="53"/>
    </location>
</feature>
<feature type="region of interest" description="Disordered" evidence="1">
    <location>
        <begin position="38"/>
        <end position="79"/>
    </location>
</feature>
<accession>A0ABV3FLQ4</accession>
<reference evidence="2 3" key="1">
    <citation type="submission" date="2024-06" db="EMBL/GenBank/DDBJ databases">
        <title>The Natural Products Discovery Center: Release of the First 8490 Sequenced Strains for Exploring Actinobacteria Biosynthetic Diversity.</title>
        <authorList>
            <person name="Kalkreuter E."/>
            <person name="Kautsar S.A."/>
            <person name="Yang D."/>
            <person name="Bader C.D."/>
            <person name="Teijaro C.N."/>
            <person name="Fluegel L."/>
            <person name="Davis C.M."/>
            <person name="Simpson J.R."/>
            <person name="Lauterbach L."/>
            <person name="Steele A.D."/>
            <person name="Gui C."/>
            <person name="Meng S."/>
            <person name="Li G."/>
            <person name="Viehrig K."/>
            <person name="Ye F."/>
            <person name="Su P."/>
            <person name="Kiefer A.F."/>
            <person name="Nichols A."/>
            <person name="Cepeda A.J."/>
            <person name="Yan W."/>
            <person name="Fan B."/>
            <person name="Jiang Y."/>
            <person name="Adhikari A."/>
            <person name="Zheng C.-J."/>
            <person name="Schuster L."/>
            <person name="Cowan T.M."/>
            <person name="Smanski M.J."/>
            <person name="Chevrette M.G."/>
            <person name="De Carvalho L.P.S."/>
            <person name="Shen B."/>
        </authorList>
    </citation>
    <scope>NUCLEOTIDE SEQUENCE [LARGE SCALE GENOMIC DNA]</scope>
    <source>
        <strain evidence="2 3">NPDC050403</strain>
    </source>
</reference>
<proteinExistence type="predicted"/>
<gene>
    <name evidence="2" type="ORF">AB0I48_02195</name>
</gene>
<protein>
    <submittedName>
        <fullName evidence="2">Uncharacterized protein</fullName>
    </submittedName>
</protein>